<protein>
    <recommendedName>
        <fullName evidence="1">DUF2087 domain-containing protein</fullName>
    </recommendedName>
</protein>
<comment type="caution">
    <text evidence="2">The sequence shown here is derived from an EMBL/GenBank/DDBJ whole genome shotgun (WGS) entry which is preliminary data.</text>
</comment>
<keyword evidence="3" id="KW-1185">Reference proteome</keyword>
<gene>
    <name evidence="2" type="ORF">Air01nite_61170</name>
</gene>
<name>A0ABQ4CB60_9ACTN</name>
<organism evidence="2 3">
    <name type="scientific">Asanoa iriomotensis</name>
    <dbReference type="NCBI Taxonomy" id="234613"/>
    <lineage>
        <taxon>Bacteria</taxon>
        <taxon>Bacillati</taxon>
        <taxon>Actinomycetota</taxon>
        <taxon>Actinomycetes</taxon>
        <taxon>Micromonosporales</taxon>
        <taxon>Micromonosporaceae</taxon>
        <taxon>Asanoa</taxon>
    </lineage>
</organism>
<reference evidence="2 3" key="1">
    <citation type="submission" date="2021-01" db="EMBL/GenBank/DDBJ databases">
        <title>Whole genome shotgun sequence of Asanoa iriomotensis NBRC 100142.</title>
        <authorList>
            <person name="Komaki H."/>
            <person name="Tamura T."/>
        </authorList>
    </citation>
    <scope>NUCLEOTIDE SEQUENCE [LARGE SCALE GENOMIC DNA]</scope>
    <source>
        <strain evidence="2 3">NBRC 100142</strain>
    </source>
</reference>
<evidence type="ECO:0000313" key="2">
    <source>
        <dbReference type="EMBL" id="GIF60022.1"/>
    </source>
</evidence>
<accession>A0ABQ4CB60</accession>
<evidence type="ECO:0000313" key="3">
    <source>
        <dbReference type="Proteomes" id="UP000624325"/>
    </source>
</evidence>
<dbReference type="EMBL" id="BONC01000058">
    <property type="protein sequence ID" value="GIF60022.1"/>
    <property type="molecule type" value="Genomic_DNA"/>
</dbReference>
<proteinExistence type="predicted"/>
<sequence length="105" mass="11990">MPVATARGYGGPMDLDQRRERILGAFLRDGRLTSIPARAAKRQVVLEHIVTVFEPGVKFAEKEVDAALRAFYERDWVSLRRYLIDTGLMAREDGLYWRTGGYVET</sequence>
<dbReference type="Proteomes" id="UP000624325">
    <property type="component" value="Unassembled WGS sequence"/>
</dbReference>
<feature type="domain" description="DUF2087" evidence="1">
    <location>
        <begin position="31"/>
        <end position="98"/>
    </location>
</feature>
<dbReference type="Pfam" id="PF09860">
    <property type="entry name" value="DUF2087"/>
    <property type="match status" value="1"/>
</dbReference>
<evidence type="ECO:0000259" key="1">
    <source>
        <dbReference type="Pfam" id="PF09860"/>
    </source>
</evidence>
<dbReference type="InterPro" id="IPR018656">
    <property type="entry name" value="DUF2087"/>
</dbReference>